<keyword evidence="4" id="KW-1185">Reference proteome</keyword>
<feature type="region of interest" description="Disordered" evidence="1">
    <location>
        <begin position="23"/>
        <end position="64"/>
    </location>
</feature>
<gene>
    <name evidence="3" type="ORF">PCOR1329_LOCUS74634</name>
</gene>
<sequence>VVEDIGAADEVAVSFVGQWRENAAESENDAPLDRALALGPDDEEGVEEASATAEASRGFSPAGADRAGLEQDVGAIELEVRGVIVAGGSRFFHLKWASPGTAGRPLLPSRVASSQASRCGGTSPRRAPWVHFALLSSFVLCAGLMCIFGVSVGADNGARAEALICSTASRSHRVDETGDAFSREWLAGRGLWRRREDALLARRGAVDVAVSTAAVGAFVAAVVDDLLQ</sequence>
<proteinExistence type="predicted"/>
<feature type="transmembrane region" description="Helical" evidence="2">
    <location>
        <begin position="204"/>
        <end position="223"/>
    </location>
</feature>
<dbReference type="Proteomes" id="UP001189429">
    <property type="component" value="Unassembled WGS sequence"/>
</dbReference>
<dbReference type="EMBL" id="CAUYUJ010020134">
    <property type="protein sequence ID" value="CAK0896054.1"/>
    <property type="molecule type" value="Genomic_DNA"/>
</dbReference>
<name>A0ABN9X9F4_9DINO</name>
<keyword evidence="2" id="KW-1133">Transmembrane helix</keyword>
<organism evidence="3 4">
    <name type="scientific">Prorocentrum cordatum</name>
    <dbReference type="NCBI Taxonomy" id="2364126"/>
    <lineage>
        <taxon>Eukaryota</taxon>
        <taxon>Sar</taxon>
        <taxon>Alveolata</taxon>
        <taxon>Dinophyceae</taxon>
        <taxon>Prorocentrales</taxon>
        <taxon>Prorocentraceae</taxon>
        <taxon>Prorocentrum</taxon>
    </lineage>
</organism>
<feature type="non-terminal residue" evidence="3">
    <location>
        <position position="228"/>
    </location>
</feature>
<keyword evidence="2" id="KW-0812">Transmembrane</keyword>
<feature type="non-terminal residue" evidence="3">
    <location>
        <position position="1"/>
    </location>
</feature>
<accession>A0ABN9X9F4</accession>
<reference evidence="3" key="1">
    <citation type="submission" date="2023-10" db="EMBL/GenBank/DDBJ databases">
        <authorList>
            <person name="Chen Y."/>
            <person name="Shah S."/>
            <person name="Dougan E. K."/>
            <person name="Thang M."/>
            <person name="Chan C."/>
        </authorList>
    </citation>
    <scope>NUCLEOTIDE SEQUENCE [LARGE SCALE GENOMIC DNA]</scope>
</reference>
<evidence type="ECO:0000313" key="4">
    <source>
        <dbReference type="Proteomes" id="UP001189429"/>
    </source>
</evidence>
<evidence type="ECO:0000313" key="3">
    <source>
        <dbReference type="EMBL" id="CAK0896054.1"/>
    </source>
</evidence>
<keyword evidence="2" id="KW-0472">Membrane</keyword>
<evidence type="ECO:0000256" key="1">
    <source>
        <dbReference type="SAM" id="MobiDB-lite"/>
    </source>
</evidence>
<evidence type="ECO:0000256" key="2">
    <source>
        <dbReference type="SAM" id="Phobius"/>
    </source>
</evidence>
<comment type="caution">
    <text evidence="3">The sequence shown here is derived from an EMBL/GenBank/DDBJ whole genome shotgun (WGS) entry which is preliminary data.</text>
</comment>
<protein>
    <submittedName>
        <fullName evidence="3">Uncharacterized protein</fullName>
    </submittedName>
</protein>
<feature type="transmembrane region" description="Helical" evidence="2">
    <location>
        <begin position="129"/>
        <end position="150"/>
    </location>
</feature>